<dbReference type="AlphaFoldDB" id="A0A8H2WE30"/>
<dbReference type="CDD" id="cd07103">
    <property type="entry name" value="ALDH_F5_SSADH_GabD"/>
    <property type="match status" value="1"/>
</dbReference>
<comment type="pathway">
    <text evidence="2">Amino-acid degradation; 4-aminobutanoate degradation.</text>
</comment>
<comment type="catalytic activity">
    <reaction evidence="10">
        <text>succinate semialdehyde + NAD(+) + H2O = succinate + NADH + 2 H(+)</text>
        <dbReference type="Rhea" id="RHEA:13217"/>
        <dbReference type="ChEBI" id="CHEBI:15377"/>
        <dbReference type="ChEBI" id="CHEBI:15378"/>
        <dbReference type="ChEBI" id="CHEBI:30031"/>
        <dbReference type="ChEBI" id="CHEBI:57540"/>
        <dbReference type="ChEBI" id="CHEBI:57706"/>
        <dbReference type="ChEBI" id="CHEBI:57945"/>
        <dbReference type="EC" id="1.2.1.16"/>
    </reaction>
</comment>
<evidence type="ECO:0000313" key="15">
    <source>
        <dbReference type="Proteomes" id="UP000663826"/>
    </source>
</evidence>
<dbReference type="PANTHER" id="PTHR43353">
    <property type="entry name" value="SUCCINATE-SEMIALDEHYDE DEHYDROGENASE, MITOCHONDRIAL"/>
    <property type="match status" value="1"/>
</dbReference>
<dbReference type="PANTHER" id="PTHR43353:SF5">
    <property type="entry name" value="SUCCINATE-SEMIALDEHYDE DEHYDROGENASE, MITOCHONDRIAL"/>
    <property type="match status" value="1"/>
</dbReference>
<feature type="region of interest" description="Disordered" evidence="12">
    <location>
        <begin position="164"/>
        <end position="189"/>
    </location>
</feature>
<dbReference type="InterPro" id="IPR016161">
    <property type="entry name" value="Ald_DH/histidinol_DH"/>
</dbReference>
<dbReference type="Pfam" id="PF05773">
    <property type="entry name" value="RWD"/>
    <property type="match status" value="1"/>
</dbReference>
<evidence type="ECO:0000256" key="6">
    <source>
        <dbReference type="ARBA" id="ARBA00022845"/>
    </source>
</evidence>
<dbReference type="EMBL" id="CAJMWQ010000496">
    <property type="protein sequence ID" value="CAE6360901.1"/>
    <property type="molecule type" value="Genomic_DNA"/>
</dbReference>
<keyword evidence="7" id="KW-0560">Oxidoreductase</keyword>
<dbReference type="PROSITE" id="PS50908">
    <property type="entry name" value="RWD"/>
    <property type="match status" value="1"/>
</dbReference>
<keyword evidence="8" id="KW-0346">Stress response</keyword>
<dbReference type="Proteomes" id="UP000663826">
    <property type="component" value="Unassembled WGS sequence"/>
</dbReference>
<evidence type="ECO:0000259" key="13">
    <source>
        <dbReference type="PROSITE" id="PS50908"/>
    </source>
</evidence>
<feature type="compositionally biased region" description="Basic and acidic residues" evidence="12">
    <location>
        <begin position="168"/>
        <end position="178"/>
    </location>
</feature>
<dbReference type="InterPro" id="IPR050740">
    <property type="entry name" value="Aldehyde_DH_Superfamily"/>
</dbReference>
<evidence type="ECO:0000256" key="11">
    <source>
        <dbReference type="ARBA" id="ARBA00067047"/>
    </source>
</evidence>
<dbReference type="SUPFAM" id="SSF54495">
    <property type="entry name" value="UBC-like"/>
    <property type="match status" value="1"/>
</dbReference>
<comment type="catalytic activity">
    <reaction evidence="9">
        <text>succinate semialdehyde + NADP(+) + H2O = succinate + NADPH + 2 H(+)</text>
        <dbReference type="Rhea" id="RHEA:13213"/>
        <dbReference type="ChEBI" id="CHEBI:15377"/>
        <dbReference type="ChEBI" id="CHEBI:15378"/>
        <dbReference type="ChEBI" id="CHEBI:30031"/>
        <dbReference type="ChEBI" id="CHEBI:57706"/>
        <dbReference type="ChEBI" id="CHEBI:57783"/>
        <dbReference type="ChEBI" id="CHEBI:58349"/>
        <dbReference type="EC" id="1.2.1.16"/>
    </reaction>
</comment>
<dbReference type="NCBIfam" id="TIGR01780">
    <property type="entry name" value="SSADH"/>
    <property type="match status" value="1"/>
</dbReference>
<organism evidence="14 15">
    <name type="scientific">Rhizoctonia solani</name>
    <dbReference type="NCBI Taxonomy" id="456999"/>
    <lineage>
        <taxon>Eukaryota</taxon>
        <taxon>Fungi</taxon>
        <taxon>Dikarya</taxon>
        <taxon>Basidiomycota</taxon>
        <taxon>Agaricomycotina</taxon>
        <taxon>Agaricomycetes</taxon>
        <taxon>Cantharellales</taxon>
        <taxon>Ceratobasidiaceae</taxon>
        <taxon>Rhizoctonia</taxon>
    </lineage>
</organism>
<evidence type="ECO:0000313" key="14">
    <source>
        <dbReference type="EMBL" id="CAE6360901.1"/>
    </source>
</evidence>
<keyword evidence="5" id="KW-0678">Repressor</keyword>
<dbReference type="InterPro" id="IPR015590">
    <property type="entry name" value="Aldehyde_DH_dom"/>
</dbReference>
<dbReference type="InterPro" id="IPR010102">
    <property type="entry name" value="Succ_semiAld_DH"/>
</dbReference>
<evidence type="ECO:0000256" key="2">
    <source>
        <dbReference type="ARBA" id="ARBA00005176"/>
    </source>
</evidence>
<dbReference type="GO" id="GO:0009450">
    <property type="term" value="P:gamma-aminobutyric acid catabolic process"/>
    <property type="evidence" value="ECO:0007669"/>
    <property type="project" value="UniProtKB-UniPathway"/>
</dbReference>
<dbReference type="FunFam" id="3.40.309.10:FF:000004">
    <property type="entry name" value="Succinate-semialdehyde dehydrogenase I"/>
    <property type="match status" value="1"/>
</dbReference>
<evidence type="ECO:0000256" key="1">
    <source>
        <dbReference type="ARBA" id="ARBA00004496"/>
    </source>
</evidence>
<gene>
    <name evidence="14" type="ORF">RDB_LOCUS11270</name>
</gene>
<sequence length="856" mass="92821">MTSRASSPPLEYTPLEELYAFLETNPELEPVLSEIQALESIYLPENVRVWPISLSHPGSAHAKTRFEVVSSLQAPHEDVSLHILVTLLPSYPTSSAPQLQLLSRYVGAFSVDPGLSGSVLRTYFSSLTGVAWSPGDIAVFDGIEHVRERATVWYQERLSEKTASQLQRDIEKESHAHEPVPQTEQHPVEEPAAPVELPSDIEFTIAEPITDRKSVFIGRACRITHPNQVPVILAYLMADKRIARAAHPIINAWRCTVEGTMHQDNDDDGESAAGRGIAHLLQIMELDHVLVVVTRFFGGIHLGPDRFKCPSRPPDQVIGVMLRFARGRSALRTSAAAYLYLPPPSLRFNPVLFARMASNKTNFSAVKDQNLLKYQAFIAGQWVDAKDGGKIKVTNPATGELLGTVPELGVEDTKKAIQVADEAFKTWSKTTAKERHDILQKMYRLMLDNADDLGLIITLENGKTLAEGKGENAYSASFVEKIEANYEILAGEAVRTYGEVIPSPMLNLRNVVVKQPVGVAAILTPWNFPSAMIGRKLAPALAAGCTVVIKPPAETPFSALALVEIARRAGVPDGVINVITTDKNIKEVGQELCESKIVKKVTFTGSTPVAKILSKQASSTLKKVSWEAGGNAPFIVFDDADIEKAVDGAIACKFRGSGQTCVCANRIYVQSSVYADFAARLAEKVDAFKLGNGIDSATTHGPLIHSRAVEKVEAHVKDAVSRGASILVGGKRAESLGPNFFEPTVLADVPPDATLTDEETFGPVAALIKFETEDEVIRLANNSDVGLAGYFFSRDIGRVWRVAEALEVGMVGTNTGLISQPQVPFGGIKESGLGREGGPHGIDEYMNTKLIVFGGL</sequence>
<dbReference type="InterPro" id="IPR016163">
    <property type="entry name" value="Ald_DH_C"/>
</dbReference>
<evidence type="ECO:0000256" key="8">
    <source>
        <dbReference type="ARBA" id="ARBA00023016"/>
    </source>
</evidence>
<comment type="subcellular location">
    <subcellularLocation>
        <location evidence="1">Cytoplasm</location>
    </subcellularLocation>
</comment>
<dbReference type="InterPro" id="IPR001498">
    <property type="entry name" value="Impact_N"/>
</dbReference>
<dbReference type="InterPro" id="IPR020568">
    <property type="entry name" value="Ribosomal_Su5_D2-typ_SF"/>
</dbReference>
<evidence type="ECO:0000256" key="7">
    <source>
        <dbReference type="ARBA" id="ARBA00023002"/>
    </source>
</evidence>
<accession>A0A8H2WE30</accession>
<evidence type="ECO:0000256" key="4">
    <source>
        <dbReference type="ARBA" id="ARBA00022490"/>
    </source>
</evidence>
<comment type="caution">
    <text evidence="14">The sequence shown here is derived from an EMBL/GenBank/DDBJ whole genome shotgun (WGS) entry which is preliminary data.</text>
</comment>
<dbReference type="InterPro" id="IPR016162">
    <property type="entry name" value="Ald_DH_N"/>
</dbReference>
<evidence type="ECO:0000256" key="5">
    <source>
        <dbReference type="ARBA" id="ARBA00022491"/>
    </source>
</evidence>
<dbReference type="Gene3D" id="3.30.230.30">
    <property type="entry name" value="Impact, N-terminal domain"/>
    <property type="match status" value="1"/>
</dbReference>
<dbReference type="InterPro" id="IPR016135">
    <property type="entry name" value="UBQ-conjugating_enzyme/RWD"/>
</dbReference>
<keyword evidence="6" id="KW-0810">Translation regulation</keyword>
<reference evidence="14" key="1">
    <citation type="submission" date="2021-01" db="EMBL/GenBank/DDBJ databases">
        <authorList>
            <person name="Kaushik A."/>
        </authorList>
    </citation>
    <scope>NUCLEOTIDE SEQUENCE</scope>
    <source>
        <strain evidence="14">AG1-1B</strain>
    </source>
</reference>
<dbReference type="Pfam" id="PF01205">
    <property type="entry name" value="Impact_N"/>
    <property type="match status" value="1"/>
</dbReference>
<dbReference type="Gene3D" id="3.40.605.10">
    <property type="entry name" value="Aldehyde Dehydrogenase, Chain A, domain 1"/>
    <property type="match status" value="1"/>
</dbReference>
<dbReference type="SUPFAM" id="SSF53720">
    <property type="entry name" value="ALDH-like"/>
    <property type="match status" value="1"/>
</dbReference>
<dbReference type="GO" id="GO:0006417">
    <property type="term" value="P:regulation of translation"/>
    <property type="evidence" value="ECO:0007669"/>
    <property type="project" value="UniProtKB-KW"/>
</dbReference>
<dbReference type="Pfam" id="PF00171">
    <property type="entry name" value="Aldedh"/>
    <property type="match status" value="1"/>
</dbReference>
<dbReference type="GO" id="GO:0004777">
    <property type="term" value="F:succinate-semialdehyde dehydrogenase (NAD+) activity"/>
    <property type="evidence" value="ECO:0007669"/>
    <property type="project" value="TreeGrafter"/>
</dbReference>
<dbReference type="InterPro" id="IPR036956">
    <property type="entry name" value="Impact_N_sf"/>
</dbReference>
<comment type="similarity">
    <text evidence="3">Belongs to the aldehyde dehydrogenase family.</text>
</comment>
<dbReference type="Gene3D" id="3.40.309.10">
    <property type="entry name" value="Aldehyde Dehydrogenase, Chain A, domain 2"/>
    <property type="match status" value="1"/>
</dbReference>
<dbReference type="GO" id="GO:0005737">
    <property type="term" value="C:cytoplasm"/>
    <property type="evidence" value="ECO:0007669"/>
    <property type="project" value="UniProtKB-SubCell"/>
</dbReference>
<keyword evidence="4" id="KW-0963">Cytoplasm</keyword>
<dbReference type="Gene3D" id="3.10.110.10">
    <property type="entry name" value="Ubiquitin Conjugating Enzyme"/>
    <property type="match status" value="1"/>
</dbReference>
<proteinExistence type="inferred from homology"/>
<protein>
    <recommendedName>
        <fullName evidence="11">succinate-semialdehyde dehydrogenase [NAD(P)(+)]</fullName>
        <ecNumber evidence="11">1.2.1.16</ecNumber>
    </recommendedName>
</protein>
<dbReference type="FunFam" id="3.40.605.10:FF:000005">
    <property type="entry name" value="Succinate-semialdehyde dehydrogenase I"/>
    <property type="match status" value="1"/>
</dbReference>
<evidence type="ECO:0000256" key="9">
    <source>
        <dbReference type="ARBA" id="ARBA00050387"/>
    </source>
</evidence>
<dbReference type="EC" id="1.2.1.16" evidence="11"/>
<feature type="domain" description="RWD" evidence="13">
    <location>
        <begin position="33"/>
        <end position="153"/>
    </location>
</feature>
<evidence type="ECO:0000256" key="12">
    <source>
        <dbReference type="SAM" id="MobiDB-lite"/>
    </source>
</evidence>
<dbReference type="SUPFAM" id="SSF54211">
    <property type="entry name" value="Ribosomal protein S5 domain 2-like"/>
    <property type="match status" value="1"/>
</dbReference>
<evidence type="ECO:0000256" key="10">
    <source>
        <dbReference type="ARBA" id="ARBA00052698"/>
    </source>
</evidence>
<evidence type="ECO:0000256" key="3">
    <source>
        <dbReference type="ARBA" id="ARBA00009986"/>
    </source>
</evidence>
<dbReference type="UniPathway" id="UPA00733"/>
<name>A0A8H2WE30_9AGAM</name>
<dbReference type="InterPro" id="IPR006575">
    <property type="entry name" value="RWD_dom"/>
</dbReference>